<reference evidence="4" key="3">
    <citation type="submission" date="2025-04" db="UniProtKB">
        <authorList>
            <consortium name="RefSeq"/>
        </authorList>
    </citation>
    <scope>IDENTIFICATION</scope>
    <source>
        <strain evidence="4">CBS 781.70</strain>
    </source>
</reference>
<feature type="domain" description="YycE-like N-terminal" evidence="1">
    <location>
        <begin position="14"/>
        <end position="65"/>
    </location>
</feature>
<accession>A0A6G1G7R1</accession>
<evidence type="ECO:0000259" key="1">
    <source>
        <dbReference type="Pfam" id="PF22658"/>
    </source>
</evidence>
<dbReference type="SUPFAM" id="SSF54593">
    <property type="entry name" value="Glyoxalase/Bleomycin resistance protein/Dihydroxybiphenyl dioxygenase"/>
    <property type="match status" value="1"/>
</dbReference>
<dbReference type="EMBL" id="ML975153">
    <property type="protein sequence ID" value="KAF1814135.1"/>
    <property type="molecule type" value="Genomic_DNA"/>
</dbReference>
<gene>
    <name evidence="2 4" type="ORF">P152DRAFT_456364</name>
</gene>
<dbReference type="GeneID" id="54419555"/>
<dbReference type="Pfam" id="PF22658">
    <property type="entry name" value="YycE-like_N"/>
    <property type="match status" value="1"/>
</dbReference>
<dbReference type="OrthoDB" id="2338662at2759"/>
<reference evidence="4" key="2">
    <citation type="submission" date="2020-04" db="EMBL/GenBank/DDBJ databases">
        <authorList>
            <consortium name="NCBI Genome Project"/>
        </authorList>
    </citation>
    <scope>NUCLEOTIDE SEQUENCE</scope>
    <source>
        <strain evidence="4">CBS 781.70</strain>
    </source>
</reference>
<proteinExistence type="predicted"/>
<reference evidence="2 4" key="1">
    <citation type="submission" date="2020-01" db="EMBL/GenBank/DDBJ databases">
        <authorList>
            <consortium name="DOE Joint Genome Institute"/>
            <person name="Haridas S."/>
            <person name="Albert R."/>
            <person name="Binder M."/>
            <person name="Bloem J."/>
            <person name="Labutti K."/>
            <person name="Salamov A."/>
            <person name="Andreopoulos B."/>
            <person name="Baker S.E."/>
            <person name="Barry K."/>
            <person name="Bills G."/>
            <person name="Bluhm B.H."/>
            <person name="Cannon C."/>
            <person name="Castanera R."/>
            <person name="Culley D.E."/>
            <person name="Daum C."/>
            <person name="Ezra D."/>
            <person name="Gonzalez J.B."/>
            <person name="Henrissat B."/>
            <person name="Kuo A."/>
            <person name="Liang C."/>
            <person name="Lipzen A."/>
            <person name="Lutzoni F."/>
            <person name="Magnuson J."/>
            <person name="Mondo S."/>
            <person name="Nolan M."/>
            <person name="Ohm R."/>
            <person name="Pangilinan J."/>
            <person name="Park H.-J."/>
            <person name="Ramirez L."/>
            <person name="Alfaro M."/>
            <person name="Sun H."/>
            <person name="Tritt A."/>
            <person name="Yoshinaga Y."/>
            <person name="Zwiers L.-H."/>
            <person name="Turgeon B.G."/>
            <person name="Goodwin S.B."/>
            <person name="Spatafora J.W."/>
            <person name="Crous P.W."/>
            <person name="Grigoriev I.V."/>
        </authorList>
    </citation>
    <scope>NUCLEOTIDE SEQUENCE</scope>
    <source>
        <strain evidence="2 4">CBS 781.70</strain>
    </source>
</reference>
<keyword evidence="3" id="KW-1185">Reference proteome</keyword>
<evidence type="ECO:0000313" key="3">
    <source>
        <dbReference type="Proteomes" id="UP000504638"/>
    </source>
</evidence>
<dbReference type="Gene3D" id="3.10.180.10">
    <property type="entry name" value="2,3-Dihydroxybiphenyl 1,2-Dioxygenase, domain 1"/>
    <property type="match status" value="1"/>
</dbReference>
<sequence length="77" mass="8451">MSSPPDAGIARAHLRVARPTDNLDVLLHFYEAGLGFSVLFRFADHAGFNGVMLGHPSADYHLEFTSNREHSVGRCPT</sequence>
<dbReference type="InterPro" id="IPR029068">
    <property type="entry name" value="Glyas_Bleomycin-R_OHBP_Dase"/>
</dbReference>
<dbReference type="InterPro" id="IPR058998">
    <property type="entry name" value="YycE-like_N"/>
</dbReference>
<name>A0A6G1G7R1_9PEZI</name>
<protein>
    <recommendedName>
        <fullName evidence="1">YycE-like N-terminal domain-containing protein</fullName>
    </recommendedName>
</protein>
<organism evidence="2">
    <name type="scientific">Eremomyces bilateralis CBS 781.70</name>
    <dbReference type="NCBI Taxonomy" id="1392243"/>
    <lineage>
        <taxon>Eukaryota</taxon>
        <taxon>Fungi</taxon>
        <taxon>Dikarya</taxon>
        <taxon>Ascomycota</taxon>
        <taxon>Pezizomycotina</taxon>
        <taxon>Dothideomycetes</taxon>
        <taxon>Dothideomycetes incertae sedis</taxon>
        <taxon>Eremomycetales</taxon>
        <taxon>Eremomycetaceae</taxon>
        <taxon>Eremomyces</taxon>
    </lineage>
</organism>
<dbReference type="AlphaFoldDB" id="A0A6G1G7R1"/>
<evidence type="ECO:0000313" key="4">
    <source>
        <dbReference type="RefSeq" id="XP_033535766.1"/>
    </source>
</evidence>
<dbReference type="Proteomes" id="UP000504638">
    <property type="component" value="Unplaced"/>
</dbReference>
<dbReference type="RefSeq" id="XP_033535766.1">
    <property type="nucleotide sequence ID" value="XM_033678985.1"/>
</dbReference>
<evidence type="ECO:0000313" key="2">
    <source>
        <dbReference type="EMBL" id="KAF1814135.1"/>
    </source>
</evidence>